<evidence type="ECO:0000313" key="2">
    <source>
        <dbReference type="Proteomes" id="UP000076962"/>
    </source>
</evidence>
<protein>
    <submittedName>
        <fullName evidence="1">Uncharacterized protein</fullName>
    </submittedName>
</protein>
<proteinExistence type="predicted"/>
<name>A0A176RX33_9GAMM</name>
<organism evidence="1 2">
    <name type="scientific">Candidatus Thiomargarita nelsonii</name>
    <dbReference type="NCBI Taxonomy" id="1003181"/>
    <lineage>
        <taxon>Bacteria</taxon>
        <taxon>Pseudomonadati</taxon>
        <taxon>Pseudomonadota</taxon>
        <taxon>Gammaproteobacteria</taxon>
        <taxon>Thiotrichales</taxon>
        <taxon>Thiotrichaceae</taxon>
        <taxon>Thiomargarita</taxon>
    </lineage>
</organism>
<dbReference type="AlphaFoldDB" id="A0A176RX33"/>
<dbReference type="Proteomes" id="UP000076962">
    <property type="component" value="Unassembled WGS sequence"/>
</dbReference>
<reference evidence="1 2" key="1">
    <citation type="submission" date="2016-05" db="EMBL/GenBank/DDBJ databases">
        <title>Single-cell genome of chain-forming Candidatus Thiomargarita nelsonii and comparison to other large sulfur-oxidizing bacteria.</title>
        <authorList>
            <person name="Winkel M."/>
            <person name="Salman V."/>
            <person name="Woyke T."/>
            <person name="Schulz-Vogt H."/>
            <person name="Richter M."/>
            <person name="Flood B."/>
            <person name="Bailey J."/>
            <person name="Amann R."/>
            <person name="Mussmann M."/>
        </authorList>
    </citation>
    <scope>NUCLEOTIDE SEQUENCE [LARGE SCALE GENOMIC DNA]</scope>
    <source>
        <strain evidence="1 2">THI036</strain>
    </source>
</reference>
<accession>A0A176RX33</accession>
<gene>
    <name evidence="1" type="ORF">THIOM_004028</name>
</gene>
<sequence length="55" mass="5919">MQETEGRRILLVDTCHSGNAFNSRLVKDSADGSIVVISATDSSSFAQELPELKHG</sequence>
<evidence type="ECO:0000313" key="1">
    <source>
        <dbReference type="EMBL" id="OAD20284.1"/>
    </source>
</evidence>
<feature type="non-terminal residue" evidence="1">
    <location>
        <position position="55"/>
    </location>
</feature>
<comment type="caution">
    <text evidence="1">The sequence shown here is derived from an EMBL/GenBank/DDBJ whole genome shotgun (WGS) entry which is preliminary data.</text>
</comment>
<dbReference type="EMBL" id="LUTY01002493">
    <property type="protein sequence ID" value="OAD20284.1"/>
    <property type="molecule type" value="Genomic_DNA"/>
</dbReference>
<keyword evidence="2" id="KW-1185">Reference proteome</keyword>